<sequence>MPPGPDEKGRQNDFDADDDKEENMDGEPSNNRGFFSRMRAQVAARVSSNADQDASNPGFGSTSDSNMLTEQTTHASDGSPVLASGNPPAPRPHTPPATSGQATSSSLGPSSHTPPAPSPQAYPAALPDHSSNSTVQTSPRQPRASPAPIQNNIVPQPRAPTPMSDLSDVEALEECRKRATIKKGKRKAVVGSDEEGVPAESSKPTRSKRARKGKK</sequence>
<dbReference type="Proteomes" id="UP000683000">
    <property type="component" value="Unassembled WGS sequence"/>
</dbReference>
<keyword evidence="3" id="KW-1185">Reference proteome</keyword>
<feature type="compositionally biased region" description="Polar residues" evidence="1">
    <location>
        <begin position="99"/>
        <end position="111"/>
    </location>
</feature>
<dbReference type="EMBL" id="JAGFBS010000038">
    <property type="protein sequence ID" value="KAG6371245.1"/>
    <property type="molecule type" value="Genomic_DNA"/>
</dbReference>
<gene>
    <name evidence="2" type="ORF">JVT61DRAFT_9870</name>
</gene>
<organism evidence="2 3">
    <name type="scientific">Boletus reticuloceps</name>
    <dbReference type="NCBI Taxonomy" id="495285"/>
    <lineage>
        <taxon>Eukaryota</taxon>
        <taxon>Fungi</taxon>
        <taxon>Dikarya</taxon>
        <taxon>Basidiomycota</taxon>
        <taxon>Agaricomycotina</taxon>
        <taxon>Agaricomycetes</taxon>
        <taxon>Agaricomycetidae</taxon>
        <taxon>Boletales</taxon>
        <taxon>Boletineae</taxon>
        <taxon>Boletaceae</taxon>
        <taxon>Boletoideae</taxon>
        <taxon>Boletus</taxon>
    </lineage>
</organism>
<feature type="region of interest" description="Disordered" evidence="1">
    <location>
        <begin position="1"/>
        <end position="168"/>
    </location>
</feature>
<comment type="caution">
    <text evidence="2">The sequence shown here is derived from an EMBL/GenBank/DDBJ whole genome shotgun (WGS) entry which is preliminary data.</text>
</comment>
<evidence type="ECO:0000256" key="1">
    <source>
        <dbReference type="SAM" id="MobiDB-lite"/>
    </source>
</evidence>
<evidence type="ECO:0000313" key="2">
    <source>
        <dbReference type="EMBL" id="KAG6371245.1"/>
    </source>
</evidence>
<feature type="compositionally biased region" description="Polar residues" evidence="1">
    <location>
        <begin position="46"/>
        <end position="76"/>
    </location>
</feature>
<name>A0A8I2YFX3_9AGAM</name>
<proteinExistence type="predicted"/>
<accession>A0A8I2YFX3</accession>
<dbReference type="AlphaFoldDB" id="A0A8I2YFX3"/>
<protein>
    <submittedName>
        <fullName evidence="2">Uncharacterized protein</fullName>
    </submittedName>
</protein>
<feature type="compositionally biased region" description="Polar residues" evidence="1">
    <location>
        <begin position="129"/>
        <end position="140"/>
    </location>
</feature>
<reference evidence="2" key="1">
    <citation type="submission" date="2021-03" db="EMBL/GenBank/DDBJ databases">
        <title>Evolutionary innovations through gain and loss of genes in the ectomycorrhizal Boletales.</title>
        <authorList>
            <person name="Wu G."/>
            <person name="Miyauchi S."/>
            <person name="Morin E."/>
            <person name="Yang Z.-L."/>
            <person name="Xu J."/>
            <person name="Martin F.M."/>
        </authorList>
    </citation>
    <scope>NUCLEOTIDE SEQUENCE</scope>
    <source>
        <strain evidence="2">BR01</strain>
    </source>
</reference>
<feature type="region of interest" description="Disordered" evidence="1">
    <location>
        <begin position="180"/>
        <end position="215"/>
    </location>
</feature>
<evidence type="ECO:0000313" key="3">
    <source>
        <dbReference type="Proteomes" id="UP000683000"/>
    </source>
</evidence>
<feature type="compositionally biased region" description="Basic and acidic residues" evidence="1">
    <location>
        <begin position="1"/>
        <end position="13"/>
    </location>
</feature>
<feature type="compositionally biased region" description="Acidic residues" evidence="1">
    <location>
        <begin position="14"/>
        <end position="25"/>
    </location>
</feature>
<feature type="compositionally biased region" description="Basic residues" evidence="1">
    <location>
        <begin position="205"/>
        <end position="215"/>
    </location>
</feature>